<reference evidence="2" key="1">
    <citation type="journal article" date="2015" name="Nat. Genet.">
        <title>The genome and transcriptome of the zoonotic hookworm Ancylostoma ceylanicum identify infection-specific gene families.</title>
        <authorList>
            <person name="Schwarz E.M."/>
            <person name="Hu Y."/>
            <person name="Antoshechkin I."/>
            <person name="Miller M.M."/>
            <person name="Sternberg P.W."/>
            <person name="Aroian R.V."/>
        </authorList>
    </citation>
    <scope>NUCLEOTIDE SEQUENCE</scope>
    <source>
        <strain evidence="2">HY135</strain>
    </source>
</reference>
<name>A0A016UYD2_9BILA</name>
<sequence length="131" mass="14732">MSSSIHRDDNKDATRGCAEFIRDLRRNCLAYGKCTTSAVIARNSTGDRRCRIIRGTVVANVSLRNCVVFVCERAETLIVIVRDIGAQNSRKVTLMYRVCEKEGSRECGKNCDNTCPAGINALLRIRKKRDY</sequence>
<proteinExistence type="predicted"/>
<organism evidence="1 2">
    <name type="scientific">Ancylostoma ceylanicum</name>
    <dbReference type="NCBI Taxonomy" id="53326"/>
    <lineage>
        <taxon>Eukaryota</taxon>
        <taxon>Metazoa</taxon>
        <taxon>Ecdysozoa</taxon>
        <taxon>Nematoda</taxon>
        <taxon>Chromadorea</taxon>
        <taxon>Rhabditida</taxon>
        <taxon>Rhabditina</taxon>
        <taxon>Rhabditomorpha</taxon>
        <taxon>Strongyloidea</taxon>
        <taxon>Ancylostomatidae</taxon>
        <taxon>Ancylostomatinae</taxon>
        <taxon>Ancylostoma</taxon>
    </lineage>
</organism>
<evidence type="ECO:0000313" key="1">
    <source>
        <dbReference type="EMBL" id="EYC19478.1"/>
    </source>
</evidence>
<dbReference type="Proteomes" id="UP000024635">
    <property type="component" value="Unassembled WGS sequence"/>
</dbReference>
<evidence type="ECO:0000313" key="2">
    <source>
        <dbReference type="Proteomes" id="UP000024635"/>
    </source>
</evidence>
<dbReference type="AlphaFoldDB" id="A0A016UYD2"/>
<accession>A0A016UYD2</accession>
<comment type="caution">
    <text evidence="1">The sequence shown here is derived from an EMBL/GenBank/DDBJ whole genome shotgun (WGS) entry which is preliminary data.</text>
</comment>
<protein>
    <submittedName>
        <fullName evidence="1">Uncharacterized protein</fullName>
    </submittedName>
</protein>
<keyword evidence="2" id="KW-1185">Reference proteome</keyword>
<gene>
    <name evidence="1" type="primary">Acey_s0024.g885</name>
    <name evidence="1" type="ORF">Y032_0024g885</name>
</gene>
<dbReference type="EMBL" id="JARK01001360">
    <property type="protein sequence ID" value="EYC19478.1"/>
    <property type="molecule type" value="Genomic_DNA"/>
</dbReference>